<dbReference type="OrthoDB" id="10059415at2759"/>
<comment type="caution">
    <text evidence="5">The sequence shown here is derived from an EMBL/GenBank/DDBJ whole genome shotgun (WGS) entry which is preliminary data.</text>
</comment>
<dbReference type="EMBL" id="CAKOFQ010007080">
    <property type="protein sequence ID" value="CAH1990202.1"/>
    <property type="molecule type" value="Genomic_DNA"/>
</dbReference>
<feature type="coiled-coil region" evidence="3">
    <location>
        <begin position="17"/>
        <end position="128"/>
    </location>
</feature>
<evidence type="ECO:0000313" key="6">
    <source>
        <dbReference type="Proteomes" id="UP001152888"/>
    </source>
</evidence>
<feature type="compositionally biased region" description="Polar residues" evidence="4">
    <location>
        <begin position="444"/>
        <end position="461"/>
    </location>
</feature>
<feature type="compositionally biased region" description="Polar residues" evidence="4">
    <location>
        <begin position="704"/>
        <end position="719"/>
    </location>
</feature>
<dbReference type="AlphaFoldDB" id="A0A9P0PQS3"/>
<feature type="region of interest" description="Disordered" evidence="4">
    <location>
        <begin position="623"/>
        <end position="688"/>
    </location>
</feature>
<feature type="region of interest" description="Disordered" evidence="4">
    <location>
        <begin position="704"/>
        <end position="730"/>
    </location>
</feature>
<evidence type="ECO:0000313" key="5">
    <source>
        <dbReference type="EMBL" id="CAH1990202.1"/>
    </source>
</evidence>
<dbReference type="PANTHER" id="PTHR19232:SF7">
    <property type="entry name" value="CENTROCORTIN, ISOFORM A"/>
    <property type="match status" value="1"/>
</dbReference>
<dbReference type="InterPro" id="IPR026079">
    <property type="entry name" value="CDR2"/>
</dbReference>
<keyword evidence="2 3" id="KW-0175">Coiled coil</keyword>
<feature type="non-terminal residue" evidence="5">
    <location>
        <position position="762"/>
    </location>
</feature>
<name>A0A9P0PQS3_ACAOB</name>
<sequence>TDLQLAAELGKTLLERNKELELALKQQQLTIDEQVQEIEYLSKQTTALKEVNDSRLRIYEQLEVSIQDLERANHRLVLENAAEKKHIKSLNGTIESLESKCEELQSTVDDLNLQIDILKRKSQRAAEQRYSTGSTRESITLRRVNSTSSSVPKPRKTAETVVQTDNSISGTTDEADNCSIDSVWENDGMEQQLLAQLSKMRAQCNRDERKIAELEEQLAVIIQQNQALENQVVQLSHKGDHNTMKSWHEELSAVEEVRQGQLCSRCLRNLDQPSSPGADEDDTTMMDTLNATTATSTGADDDQRDDFHTSFHMDVQAYKQLQGTATDGGDGGCVDCNHGNGDASALQLLIELWLHVRDVCIVPLIAKPLKAYPNTPTTTPVSKSNPYKQLVEKYEALVEEHRKPKPSCRSLQEEMQMSGEFTAVGGKDTDEESGHGDCQKQSRKTFSTPTDFSEVETTSSGFADETSNKQTQTECNSGGRVGNFLCTIADGDDCKFSIYDDASPIDSRFRERPEYRDLFKEIFKVLKKAAESKEEGEQLPLLTEEDTAKVAASLVAKARENVAGLQQHVAAVVNEQNEPIPEPHDSSNDSGAMVLPPAGQRSKEERALRPLVRQPLEYISVEVRKRSSSRRKNRLSTERSDSPVTHIIGRRRRREHSREQQRTGSSSAEQSPLAASMGVRLGQPGDEMAGAWNGNTLQFWSSQALRQNAPSPTPSQGSTAKYEFKPSSATHDLHKLRKLDLSYAEVLRNADTKKREFRQRRK</sequence>
<protein>
    <recommendedName>
        <fullName evidence="7">Cerebellar degeneration-related protein 2-like</fullName>
    </recommendedName>
</protein>
<gene>
    <name evidence="5" type="ORF">ACAOBT_LOCUS19506</name>
</gene>
<comment type="similarity">
    <text evidence="1">Belongs to the CDR2 family.</text>
</comment>
<feature type="region of interest" description="Disordered" evidence="4">
    <location>
        <begin position="423"/>
        <end position="474"/>
    </location>
</feature>
<feature type="region of interest" description="Disordered" evidence="4">
    <location>
        <begin position="142"/>
        <end position="176"/>
    </location>
</feature>
<evidence type="ECO:0008006" key="7">
    <source>
        <dbReference type="Google" id="ProtNLM"/>
    </source>
</evidence>
<feature type="compositionally biased region" description="Polar residues" evidence="4">
    <location>
        <begin position="160"/>
        <end position="172"/>
    </location>
</feature>
<feature type="region of interest" description="Disordered" evidence="4">
    <location>
        <begin position="577"/>
        <end position="609"/>
    </location>
</feature>
<evidence type="ECO:0000256" key="3">
    <source>
        <dbReference type="SAM" id="Coils"/>
    </source>
</evidence>
<organism evidence="5 6">
    <name type="scientific">Acanthoscelides obtectus</name>
    <name type="common">Bean weevil</name>
    <name type="synonym">Bruchus obtectus</name>
    <dbReference type="NCBI Taxonomy" id="200917"/>
    <lineage>
        <taxon>Eukaryota</taxon>
        <taxon>Metazoa</taxon>
        <taxon>Ecdysozoa</taxon>
        <taxon>Arthropoda</taxon>
        <taxon>Hexapoda</taxon>
        <taxon>Insecta</taxon>
        <taxon>Pterygota</taxon>
        <taxon>Neoptera</taxon>
        <taxon>Endopterygota</taxon>
        <taxon>Coleoptera</taxon>
        <taxon>Polyphaga</taxon>
        <taxon>Cucujiformia</taxon>
        <taxon>Chrysomeloidea</taxon>
        <taxon>Chrysomelidae</taxon>
        <taxon>Bruchinae</taxon>
        <taxon>Bruchini</taxon>
        <taxon>Acanthoscelides</taxon>
    </lineage>
</organism>
<accession>A0A9P0PQS3</accession>
<proteinExistence type="inferred from homology"/>
<evidence type="ECO:0000256" key="1">
    <source>
        <dbReference type="ARBA" id="ARBA00009019"/>
    </source>
</evidence>
<evidence type="ECO:0000256" key="2">
    <source>
        <dbReference type="ARBA" id="ARBA00023054"/>
    </source>
</evidence>
<evidence type="ECO:0000256" key="4">
    <source>
        <dbReference type="SAM" id="MobiDB-lite"/>
    </source>
</evidence>
<reference evidence="5" key="1">
    <citation type="submission" date="2022-03" db="EMBL/GenBank/DDBJ databases">
        <authorList>
            <person name="Sayadi A."/>
        </authorList>
    </citation>
    <scope>NUCLEOTIDE SEQUENCE</scope>
</reference>
<dbReference type="PANTHER" id="PTHR19232">
    <property type="entry name" value="CENTROCORTIN FAMILY MEMBER"/>
    <property type="match status" value="1"/>
</dbReference>
<keyword evidence="6" id="KW-1185">Reference proteome</keyword>
<dbReference type="Proteomes" id="UP001152888">
    <property type="component" value="Unassembled WGS sequence"/>
</dbReference>
<feature type="compositionally biased region" description="Polar residues" evidence="4">
    <location>
        <begin position="142"/>
        <end position="151"/>
    </location>
</feature>
<feature type="coiled-coil region" evidence="3">
    <location>
        <begin position="190"/>
        <end position="238"/>
    </location>
</feature>